<keyword evidence="3 5" id="KW-0949">S-adenosyl-L-methionine</keyword>
<dbReference type="PIRSF" id="PIRSF004505">
    <property type="entry name" value="MT_bac"/>
    <property type="match status" value="1"/>
</dbReference>
<sequence>MKIKLLAVGKTDDKNLNQLIELYQDRLKHYVKFEIEIIPDIKNAKNLSEAQQKEKEGELILSKLQNTDELILLDDKGKHYTSIEFSSFLQKKMNSGIKQLVLVIGGPYGFSDTVYKKANGKLSLSKMTFSHQMIRLFIVEQIYRGFTILRNEPYHHE</sequence>
<evidence type="ECO:0000313" key="7">
    <source>
        <dbReference type="Proteomes" id="UP000294564"/>
    </source>
</evidence>
<comment type="caution">
    <text evidence="6">The sequence shown here is derived from an EMBL/GenBank/DDBJ whole genome shotgun (WGS) entry which is preliminary data.</text>
</comment>
<dbReference type="Pfam" id="PF02590">
    <property type="entry name" value="SPOUT_MTase"/>
    <property type="match status" value="1"/>
</dbReference>
<evidence type="ECO:0000256" key="5">
    <source>
        <dbReference type="HAMAP-Rule" id="MF_00658"/>
    </source>
</evidence>
<dbReference type="PANTHER" id="PTHR33603">
    <property type="entry name" value="METHYLTRANSFERASE"/>
    <property type="match status" value="1"/>
</dbReference>
<protein>
    <recommendedName>
        <fullName evidence="5">Ribosomal RNA large subunit methyltransferase H</fullName>
        <ecNumber evidence="5">2.1.1.177</ecNumber>
    </recommendedName>
    <alternativeName>
        <fullName evidence="5">23S rRNA (pseudouridine1915-N3)-methyltransferase</fullName>
    </alternativeName>
    <alternativeName>
        <fullName evidence="5">23S rRNA m3Psi1915 methyltransferase</fullName>
    </alternativeName>
    <alternativeName>
        <fullName evidence="5">rRNA (pseudouridine-N3-)-methyltransferase RlmH</fullName>
    </alternativeName>
</protein>
<dbReference type="PANTHER" id="PTHR33603:SF1">
    <property type="entry name" value="RIBOSOMAL RNA LARGE SUBUNIT METHYLTRANSFERASE H"/>
    <property type="match status" value="1"/>
</dbReference>
<dbReference type="Gene3D" id="3.40.1280.10">
    <property type="match status" value="1"/>
</dbReference>
<comment type="function">
    <text evidence="5">Specifically methylates the pseudouridine at position 1915 (m3Psi1915) in 23S rRNA.</text>
</comment>
<dbReference type="RefSeq" id="WP_132793660.1">
    <property type="nucleotide sequence ID" value="NZ_SLXM01000002.1"/>
</dbReference>
<dbReference type="EMBL" id="SLXM01000002">
    <property type="protein sequence ID" value="TCP26853.1"/>
    <property type="molecule type" value="Genomic_DNA"/>
</dbReference>
<dbReference type="GO" id="GO:0070038">
    <property type="term" value="F:rRNA (pseudouridine-N3-)-methyltransferase activity"/>
    <property type="evidence" value="ECO:0007669"/>
    <property type="project" value="UniProtKB-UniRule"/>
</dbReference>
<keyword evidence="2 5" id="KW-0808">Transferase</keyword>
<name>A0A4R2NXD8_9FLAO</name>
<dbReference type="HAMAP" id="MF_00658">
    <property type="entry name" value="23SrRNA_methyltr_H"/>
    <property type="match status" value="1"/>
</dbReference>
<evidence type="ECO:0000256" key="4">
    <source>
        <dbReference type="ARBA" id="ARBA00038303"/>
    </source>
</evidence>
<comment type="similarity">
    <text evidence="4 5">Belongs to the RNA methyltransferase RlmH family.</text>
</comment>
<gene>
    <name evidence="5" type="primary">rlmH</name>
    <name evidence="6" type="ORF">EV195_102195</name>
</gene>
<dbReference type="GO" id="GO:0005737">
    <property type="term" value="C:cytoplasm"/>
    <property type="evidence" value="ECO:0007669"/>
    <property type="project" value="UniProtKB-SubCell"/>
</dbReference>
<dbReference type="InterPro" id="IPR029028">
    <property type="entry name" value="Alpha/beta_knot_MTases"/>
</dbReference>
<dbReference type="Proteomes" id="UP000294564">
    <property type="component" value="Unassembled WGS sequence"/>
</dbReference>
<dbReference type="NCBIfam" id="NF000990">
    <property type="entry name" value="PRK00103.2-4"/>
    <property type="match status" value="1"/>
</dbReference>
<keyword evidence="7" id="KW-1185">Reference proteome</keyword>
<feature type="binding site" evidence="5">
    <location>
        <position position="105"/>
    </location>
    <ligand>
        <name>S-adenosyl-L-methionine</name>
        <dbReference type="ChEBI" id="CHEBI:59789"/>
    </ligand>
</feature>
<dbReference type="OrthoDB" id="9806643at2"/>
<dbReference type="InterPro" id="IPR029026">
    <property type="entry name" value="tRNA_m1G_MTases_N"/>
</dbReference>
<feature type="binding site" evidence="5">
    <location>
        <position position="73"/>
    </location>
    <ligand>
        <name>S-adenosyl-L-methionine</name>
        <dbReference type="ChEBI" id="CHEBI:59789"/>
    </ligand>
</feature>
<comment type="subunit">
    <text evidence="5">Homodimer.</text>
</comment>
<keyword evidence="5" id="KW-0963">Cytoplasm</keyword>
<reference evidence="6 7" key="1">
    <citation type="submission" date="2019-03" db="EMBL/GenBank/DDBJ databases">
        <title>Genomic Encyclopedia of Type Strains, Phase IV (KMG-IV): sequencing the most valuable type-strain genomes for metagenomic binning, comparative biology and taxonomic classification.</title>
        <authorList>
            <person name="Goeker M."/>
        </authorList>
    </citation>
    <scope>NUCLEOTIDE SEQUENCE [LARGE SCALE GENOMIC DNA]</scope>
    <source>
        <strain evidence="6 7">DSM 14836</strain>
    </source>
</reference>
<evidence type="ECO:0000256" key="3">
    <source>
        <dbReference type="ARBA" id="ARBA00022691"/>
    </source>
</evidence>
<proteinExistence type="inferred from homology"/>
<comment type="catalytic activity">
    <reaction evidence="5">
        <text>pseudouridine(1915) in 23S rRNA + S-adenosyl-L-methionine = N(3)-methylpseudouridine(1915) in 23S rRNA + S-adenosyl-L-homocysteine + H(+)</text>
        <dbReference type="Rhea" id="RHEA:42752"/>
        <dbReference type="Rhea" id="RHEA-COMP:10221"/>
        <dbReference type="Rhea" id="RHEA-COMP:10222"/>
        <dbReference type="ChEBI" id="CHEBI:15378"/>
        <dbReference type="ChEBI" id="CHEBI:57856"/>
        <dbReference type="ChEBI" id="CHEBI:59789"/>
        <dbReference type="ChEBI" id="CHEBI:65314"/>
        <dbReference type="ChEBI" id="CHEBI:74486"/>
        <dbReference type="EC" id="2.1.1.177"/>
    </reaction>
</comment>
<keyword evidence="1 5" id="KW-0489">Methyltransferase</keyword>
<comment type="subcellular location">
    <subcellularLocation>
        <location evidence="5">Cytoplasm</location>
    </subcellularLocation>
</comment>
<keyword evidence="5" id="KW-0698">rRNA processing</keyword>
<dbReference type="InterPro" id="IPR003742">
    <property type="entry name" value="RlmH-like"/>
</dbReference>
<evidence type="ECO:0000313" key="6">
    <source>
        <dbReference type="EMBL" id="TCP26853.1"/>
    </source>
</evidence>
<organism evidence="6 7">
    <name type="scientific">Tenacibaculum skagerrakense</name>
    <dbReference type="NCBI Taxonomy" id="186571"/>
    <lineage>
        <taxon>Bacteria</taxon>
        <taxon>Pseudomonadati</taxon>
        <taxon>Bacteroidota</taxon>
        <taxon>Flavobacteriia</taxon>
        <taxon>Flavobacteriales</taxon>
        <taxon>Flavobacteriaceae</taxon>
        <taxon>Tenacibaculum</taxon>
    </lineage>
</organism>
<evidence type="ECO:0000256" key="1">
    <source>
        <dbReference type="ARBA" id="ARBA00022603"/>
    </source>
</evidence>
<dbReference type="AlphaFoldDB" id="A0A4R2NXD8"/>
<feature type="binding site" evidence="5">
    <location>
        <begin position="124"/>
        <end position="129"/>
    </location>
    <ligand>
        <name>S-adenosyl-L-methionine</name>
        <dbReference type="ChEBI" id="CHEBI:59789"/>
    </ligand>
</feature>
<accession>A0A4R2NXD8</accession>
<dbReference type="SUPFAM" id="SSF75217">
    <property type="entry name" value="alpha/beta knot"/>
    <property type="match status" value="1"/>
</dbReference>
<dbReference type="EC" id="2.1.1.177" evidence="5"/>
<evidence type="ECO:0000256" key="2">
    <source>
        <dbReference type="ARBA" id="ARBA00022679"/>
    </source>
</evidence>
<dbReference type="CDD" id="cd18081">
    <property type="entry name" value="RlmH-like"/>
    <property type="match status" value="1"/>
</dbReference>